<dbReference type="SUPFAM" id="SSF53335">
    <property type="entry name" value="S-adenosyl-L-methionine-dependent methyltransferases"/>
    <property type="match status" value="1"/>
</dbReference>
<dbReference type="RefSeq" id="WP_285973089.1">
    <property type="nucleotide sequence ID" value="NZ_CP127294.1"/>
</dbReference>
<dbReference type="CDD" id="cd02440">
    <property type="entry name" value="AdoMet_MTases"/>
    <property type="match status" value="1"/>
</dbReference>
<proteinExistence type="predicted"/>
<dbReference type="InterPro" id="IPR029063">
    <property type="entry name" value="SAM-dependent_MTases_sf"/>
</dbReference>
<dbReference type="KEGG" id="acab:QRX50_18000"/>
<dbReference type="Proteomes" id="UP001236014">
    <property type="component" value="Chromosome"/>
</dbReference>
<dbReference type="Pfam" id="PF08241">
    <property type="entry name" value="Methyltransf_11"/>
    <property type="match status" value="1"/>
</dbReference>
<dbReference type="Gene3D" id="3.40.50.150">
    <property type="entry name" value="Vaccinia Virus protein VP39"/>
    <property type="match status" value="1"/>
</dbReference>
<dbReference type="PANTHER" id="PTHR43591">
    <property type="entry name" value="METHYLTRANSFERASE"/>
    <property type="match status" value="1"/>
</dbReference>
<evidence type="ECO:0000313" key="3">
    <source>
        <dbReference type="Proteomes" id="UP001236014"/>
    </source>
</evidence>
<dbReference type="GO" id="GO:0008757">
    <property type="term" value="F:S-adenosylmethionine-dependent methyltransferase activity"/>
    <property type="evidence" value="ECO:0007669"/>
    <property type="project" value="InterPro"/>
</dbReference>
<keyword evidence="2" id="KW-0489">Methyltransferase</keyword>
<dbReference type="AlphaFoldDB" id="A0A9Y2IP09"/>
<organism evidence="2 3">
    <name type="scientific">Amycolatopsis carbonis</name>
    <dbReference type="NCBI Taxonomy" id="715471"/>
    <lineage>
        <taxon>Bacteria</taxon>
        <taxon>Bacillati</taxon>
        <taxon>Actinomycetota</taxon>
        <taxon>Actinomycetes</taxon>
        <taxon>Pseudonocardiales</taxon>
        <taxon>Pseudonocardiaceae</taxon>
        <taxon>Amycolatopsis</taxon>
    </lineage>
</organism>
<sequence>MTTPAEAFMAAYHDRKPHMTSDLIDSCRVVDDGRTSYQVLAARVSGTRCVLDLGCGDGSLLAAIEGAEVLAGVDLSAAHLDVARARPELADADLRLARVQELPFADGSFDAVVSHMVLMLFPDADAVIAEAARVLAPGGVFAAAIAGGVTGALKVFIELANSLLDEVPEERRVHIGGNPRIRRREGLDAMLGAACFEPVSWDPIDLDFGGPEADVWARCCETFYPVGTLDAEQLKRLESAFREGTRDLVENGRLRAGMTMRIVETRLRAGLPR</sequence>
<dbReference type="EMBL" id="CP127294">
    <property type="protein sequence ID" value="WIX82521.1"/>
    <property type="molecule type" value="Genomic_DNA"/>
</dbReference>
<evidence type="ECO:0000313" key="2">
    <source>
        <dbReference type="EMBL" id="WIX82521.1"/>
    </source>
</evidence>
<name>A0A9Y2IP09_9PSEU</name>
<dbReference type="GO" id="GO:0032259">
    <property type="term" value="P:methylation"/>
    <property type="evidence" value="ECO:0007669"/>
    <property type="project" value="UniProtKB-KW"/>
</dbReference>
<keyword evidence="2" id="KW-0808">Transferase</keyword>
<keyword evidence="3" id="KW-1185">Reference proteome</keyword>
<gene>
    <name evidence="2" type="ORF">QRX50_18000</name>
</gene>
<evidence type="ECO:0000259" key="1">
    <source>
        <dbReference type="Pfam" id="PF08241"/>
    </source>
</evidence>
<reference evidence="2 3" key="1">
    <citation type="submission" date="2023-06" db="EMBL/GenBank/DDBJ databases">
        <authorList>
            <person name="Oyuntsetseg B."/>
            <person name="Kim S.B."/>
        </authorList>
    </citation>
    <scope>NUCLEOTIDE SEQUENCE [LARGE SCALE GENOMIC DNA]</scope>
    <source>
        <strain evidence="2 3">2-15</strain>
    </source>
</reference>
<protein>
    <submittedName>
        <fullName evidence="2">Class I SAM-dependent methyltransferase</fullName>
        <ecNumber evidence="2">2.1.-.-</ecNumber>
    </submittedName>
</protein>
<accession>A0A9Y2IP09</accession>
<feature type="domain" description="Methyltransferase type 11" evidence="1">
    <location>
        <begin position="51"/>
        <end position="142"/>
    </location>
</feature>
<dbReference type="PANTHER" id="PTHR43591:SF110">
    <property type="entry name" value="RHODANESE DOMAIN-CONTAINING PROTEIN"/>
    <property type="match status" value="1"/>
</dbReference>
<dbReference type="InterPro" id="IPR013216">
    <property type="entry name" value="Methyltransf_11"/>
</dbReference>
<dbReference type="EC" id="2.1.-.-" evidence="2"/>